<evidence type="ECO:0000313" key="8">
    <source>
        <dbReference type="RefSeq" id="XP_053069154.1"/>
    </source>
</evidence>
<organism evidence="2 5">
    <name type="scientific">Acinonyx jubatus</name>
    <name type="common">Cheetah</name>
    <dbReference type="NCBI Taxonomy" id="32536"/>
    <lineage>
        <taxon>Eukaryota</taxon>
        <taxon>Metazoa</taxon>
        <taxon>Chordata</taxon>
        <taxon>Craniata</taxon>
        <taxon>Vertebrata</taxon>
        <taxon>Euteleostomi</taxon>
        <taxon>Mammalia</taxon>
        <taxon>Eutheria</taxon>
        <taxon>Laurasiatheria</taxon>
        <taxon>Carnivora</taxon>
        <taxon>Feliformia</taxon>
        <taxon>Felidae</taxon>
        <taxon>Felinae</taxon>
        <taxon>Acinonyx</taxon>
    </lineage>
</organism>
<protein>
    <submittedName>
        <fullName evidence="3 4">Uncharacterized protein LOC128310985</fullName>
    </submittedName>
</protein>
<sequence>MSPEGLGASGFLLLLLLLFVGLVFRGGFFCLFFTFCFLQAPASRLLPTDRTPCANMAEGGRHPSFSYSNGAKHGHVTKYGQSPPPTSVPDHKRSAWGHGTQARPDKARPTWTWRKSCLIPTLWRPEIPAISETEVNKLQEGDMSEGVGWGGRKESGANFGPQSLTGPGSRSSSVLPFLHRSCQSSESLIVLQISSGVCATQSIPTQDVGTVPLVDCVKPTGVGYPRNSFSPPPPGVPAVLETTTTPRHVSRHRHNAPLVSHWIRATSLDLTSHPFPACLGLPNLASNTHPLLLPTRPCSPPWAGQAAYPGQAPMPAMLFAVICLGLSPPPTS</sequence>
<feature type="compositionally biased region" description="Polar residues" evidence="1">
    <location>
        <begin position="160"/>
        <end position="170"/>
    </location>
</feature>
<evidence type="ECO:0000313" key="4">
    <source>
        <dbReference type="RefSeq" id="XP_053069150.1"/>
    </source>
</evidence>
<dbReference type="RefSeq" id="XP_053069150.1">
    <property type="nucleotide sequence ID" value="XM_053213175.1"/>
</dbReference>
<reference evidence="3 4" key="1">
    <citation type="submission" date="2025-05" db="UniProtKB">
        <authorList>
            <consortium name="RefSeq"/>
        </authorList>
    </citation>
    <scope>IDENTIFICATION</scope>
    <source>
        <tissue evidence="3 4">Blood</tissue>
    </source>
</reference>
<accession>A0ABM3PBU7</accession>
<dbReference type="RefSeq" id="XP_053069154.1">
    <property type="nucleotide sequence ID" value="XM_053213179.1"/>
</dbReference>
<dbReference type="GeneID" id="128310985"/>
<feature type="region of interest" description="Disordered" evidence="1">
    <location>
        <begin position="150"/>
        <end position="170"/>
    </location>
</feature>
<evidence type="ECO:0000313" key="5">
    <source>
        <dbReference type="RefSeq" id="XP_053069151.1"/>
    </source>
</evidence>
<dbReference type="RefSeq" id="XP_053069151.1">
    <property type="nucleotide sequence ID" value="XM_053213176.1"/>
</dbReference>
<keyword evidence="2" id="KW-1185">Reference proteome</keyword>
<name>A0ABM3PBU7_ACIJB</name>
<feature type="region of interest" description="Disordered" evidence="1">
    <location>
        <begin position="75"/>
        <end position="106"/>
    </location>
</feature>
<evidence type="ECO:0000313" key="6">
    <source>
        <dbReference type="RefSeq" id="XP_053069152.1"/>
    </source>
</evidence>
<dbReference type="RefSeq" id="XP_053069152.1">
    <property type="nucleotide sequence ID" value="XM_053213177.1"/>
</dbReference>
<dbReference type="Proteomes" id="UP001652583">
    <property type="component" value="Chromosome E3"/>
</dbReference>
<proteinExistence type="predicted"/>
<dbReference type="RefSeq" id="XP_053069149.1">
    <property type="nucleotide sequence ID" value="XM_053213174.1"/>
</dbReference>
<gene>
    <name evidence="3 4 5 6 7 8" type="primary">LOC128310985</name>
</gene>
<dbReference type="RefSeq" id="XP_053069153.1">
    <property type="nucleotide sequence ID" value="XM_053213178.1"/>
</dbReference>
<evidence type="ECO:0000313" key="3">
    <source>
        <dbReference type="RefSeq" id="XP_053069149.1"/>
    </source>
</evidence>
<evidence type="ECO:0000256" key="1">
    <source>
        <dbReference type="SAM" id="MobiDB-lite"/>
    </source>
</evidence>
<evidence type="ECO:0000313" key="7">
    <source>
        <dbReference type="RefSeq" id="XP_053069153.1"/>
    </source>
</evidence>
<evidence type="ECO:0000313" key="2">
    <source>
        <dbReference type="Proteomes" id="UP001652583"/>
    </source>
</evidence>